<feature type="transmembrane region" description="Helical" evidence="9">
    <location>
        <begin position="789"/>
        <end position="818"/>
    </location>
</feature>
<evidence type="ECO:0000256" key="1">
    <source>
        <dbReference type="ARBA" id="ARBA00004651"/>
    </source>
</evidence>
<feature type="compositionally biased region" description="Polar residues" evidence="8">
    <location>
        <begin position="1373"/>
        <end position="1382"/>
    </location>
</feature>
<dbReference type="SUPFAM" id="SSF82866">
    <property type="entry name" value="Multidrug efflux transporter AcrB transmembrane domain"/>
    <property type="match status" value="2"/>
</dbReference>
<evidence type="ECO:0000256" key="5">
    <source>
        <dbReference type="ARBA" id="ARBA00022989"/>
    </source>
</evidence>
<dbReference type="GO" id="GO:0030659">
    <property type="term" value="C:cytoplasmic vesicle membrane"/>
    <property type="evidence" value="ECO:0007669"/>
    <property type="project" value="TreeGrafter"/>
</dbReference>
<dbReference type="Gene3D" id="1.20.1640.10">
    <property type="entry name" value="Multidrug efflux transporter AcrB transmembrane domain"/>
    <property type="match status" value="2"/>
</dbReference>
<feature type="transmembrane region" description="Helical" evidence="9">
    <location>
        <begin position="1127"/>
        <end position="1149"/>
    </location>
</feature>
<feature type="compositionally biased region" description="Basic and acidic residues" evidence="8">
    <location>
        <begin position="1362"/>
        <end position="1372"/>
    </location>
</feature>
<feature type="compositionally biased region" description="Polar residues" evidence="8">
    <location>
        <begin position="236"/>
        <end position="253"/>
    </location>
</feature>
<proteinExistence type="inferred from homology"/>
<dbReference type="InterPro" id="IPR003392">
    <property type="entry name" value="PTHD_SSD"/>
</dbReference>
<evidence type="ECO:0000259" key="10">
    <source>
        <dbReference type="PROSITE" id="PS50156"/>
    </source>
</evidence>
<keyword evidence="11" id="KW-1185">Reference proteome</keyword>
<keyword evidence="4 9" id="KW-0812">Transmembrane</keyword>
<name>A0A914HWD6_GLORO</name>
<evidence type="ECO:0000313" key="12">
    <source>
        <dbReference type="WBParaSite" id="Gr19_v10_g4382.t1"/>
    </source>
</evidence>
<evidence type="ECO:0000256" key="7">
    <source>
        <dbReference type="ARBA" id="ARBA00023180"/>
    </source>
</evidence>
<feature type="region of interest" description="Disordered" evidence="8">
    <location>
        <begin position="1357"/>
        <end position="1382"/>
    </location>
</feature>
<feature type="transmembrane region" description="Helical" evidence="9">
    <location>
        <begin position="1100"/>
        <end position="1120"/>
    </location>
</feature>
<organism evidence="11 12">
    <name type="scientific">Globodera rostochiensis</name>
    <name type="common">Golden nematode worm</name>
    <name type="synonym">Heterodera rostochiensis</name>
    <dbReference type="NCBI Taxonomy" id="31243"/>
    <lineage>
        <taxon>Eukaryota</taxon>
        <taxon>Metazoa</taxon>
        <taxon>Ecdysozoa</taxon>
        <taxon>Nematoda</taxon>
        <taxon>Chromadorea</taxon>
        <taxon>Rhabditida</taxon>
        <taxon>Tylenchina</taxon>
        <taxon>Tylenchomorpha</taxon>
        <taxon>Tylenchoidea</taxon>
        <taxon>Heteroderidae</taxon>
        <taxon>Heteroderinae</taxon>
        <taxon>Globodera</taxon>
    </lineage>
</organism>
<dbReference type="Proteomes" id="UP000887572">
    <property type="component" value="Unplaced"/>
</dbReference>
<accession>A0A914HWD6</accession>
<feature type="transmembrane region" description="Helical" evidence="9">
    <location>
        <begin position="1155"/>
        <end position="1177"/>
    </location>
</feature>
<feature type="transmembrane region" description="Helical" evidence="9">
    <location>
        <begin position="719"/>
        <end position="742"/>
    </location>
</feature>
<feature type="compositionally biased region" description="Polar residues" evidence="8">
    <location>
        <begin position="138"/>
        <end position="167"/>
    </location>
</feature>
<dbReference type="InterPro" id="IPR000731">
    <property type="entry name" value="SSD"/>
</dbReference>
<keyword evidence="7" id="KW-0325">Glycoprotein</keyword>
<feature type="transmembrane region" description="Helical" evidence="9">
    <location>
        <begin position="859"/>
        <end position="878"/>
    </location>
</feature>
<sequence>METNNPSGMETNNPSGIEKNNPSGMEKNNPSGIEKNNPSGMEKNNPSGMEKNNPSGMETNNPSGIEKNNPLGMETNNPSGMETNNPSGMETNNPSGMETNNPSGMETNNPSGMETNNPSGMETNNPSGIEKNNPLGMETNNPSGMETNNPSGMETNNPSGMETNNPSGMEPLGHGDEQPLGDGDEQPLGHGDEQPLGDGDEQPLGHGDEQPLGDGDEQPLGHREEQPLGDGGEQPLDNQQLQAPQSTKTDLFSQSHLIKYEHCWEGRTMAAAASSSSSPYDDDFVASVPNLEEEQHKLVVEMEEDAEQHQQHHHHHHARPCQHQQQHHQQQQCRPGNSSPQSLQMGGSDEGNNARQSRSVGADSSDRGPKTAKFLSFLEQFTLSTMFRIFGRFVGTYPVAFLISSLILSSLSVGMYKLELRDRVRDGYTPSTSLSRYETDVLKEFLGSSGDPLLTTVMLRARDGHSMHRLRWLGECVQLHDFLRRNISANFEQDEPIRYSDICGPFCDANMAINYFRDSLASQLALVKSGGRPSASLNLTYPIARVNGFELHLERNFYGVRTKNDERNRAKDAALMNDDPEVAELDVLTDIRHIEAVMMTFRADISHPRDEAKMAHWEMRVYEFSRQFNNSMIEMLVLGSEIVDREMAAEAERTVPYFVMGFFFMFGFAVYTLLIGAFIYGVMDWAKPLLALGICLCPVLSVTSTFGVCTIAGHRTNSLMLIMPFLICGIGVNDAFLMAHSWNRLARQKLAAPRRIGLVFEEVGPSITITTLTNVVTFAIGALTPTPEISVFCMATAVALGFAYIYTLMLFAPLICFANVVEDRKLKRDGSSTSKWVRDARVKLNSAFSRLSDAYCDLLTSRLFCSMLFVGVLVYWYFALTGTLSINAKLDTEKILPRNSPLLEPHQLISHMVWTEFYPLTILVNNPVDIRSSRQLARLNAMLDDFEGLKLCKGKQFTIFWLREYAEYFEMARQYDFDYFATDNSTEEADVDAVEAAPRSNTGLDYSRLEQFLSSPFHKHLLPFLKFSPSVKRPITGLEQHTPVAKFCVLVTFHNTSDWQNRIELMQEWRAVAKRYADLNVTIWEANGMFVDQMLSLKTLTLQTTFLTLACMALVCAIFIQNPLSVVTASCAIGSISIGVIGFLSWWHLHLDPVTLSAVLMSIGMSVDFTAHTAYSFQLSHKREIRDGRIVHVPLRLPRDKLQHVLRSIAWPMSQAGLSTVICVLPLVFLQNYIPLVFVKTISLVAIWGLFHGLVLMPAFLASLPTRWLELNCYRMAVQRIQQMGDQQHLDDANDWDGALSGGGGGGCSNTLLPSTDVQQQKMRVHDEADQQQDKRTALGPLRLSYLLMSAARQKRSTSLAEKGKDADDEKQSANQSTAAEC</sequence>
<feature type="transmembrane region" description="Helical" evidence="9">
    <location>
        <begin position="657"/>
        <end position="682"/>
    </location>
</feature>
<evidence type="ECO:0000313" key="11">
    <source>
        <dbReference type="Proteomes" id="UP000887572"/>
    </source>
</evidence>
<evidence type="ECO:0000256" key="9">
    <source>
        <dbReference type="SAM" id="Phobius"/>
    </source>
</evidence>
<feature type="transmembrane region" description="Helical" evidence="9">
    <location>
        <begin position="1209"/>
        <end position="1230"/>
    </location>
</feature>
<keyword evidence="3" id="KW-1003">Cell membrane</keyword>
<evidence type="ECO:0000256" key="6">
    <source>
        <dbReference type="ARBA" id="ARBA00023136"/>
    </source>
</evidence>
<dbReference type="PANTHER" id="PTHR10796:SF90">
    <property type="entry name" value="SSD DOMAIN-CONTAINING PROTEIN"/>
    <property type="match status" value="1"/>
</dbReference>
<comment type="subcellular location">
    <subcellularLocation>
        <location evidence="1">Cell membrane</location>
        <topology evidence="1">Multi-pass membrane protein</topology>
    </subcellularLocation>
</comment>
<dbReference type="GO" id="GO:0005886">
    <property type="term" value="C:plasma membrane"/>
    <property type="evidence" value="ECO:0007669"/>
    <property type="project" value="UniProtKB-SubCell"/>
</dbReference>
<feature type="domain" description="SSD" evidence="10">
    <location>
        <begin position="654"/>
        <end position="817"/>
    </location>
</feature>
<feature type="compositionally biased region" description="Polar residues" evidence="8">
    <location>
        <begin position="74"/>
        <end position="127"/>
    </location>
</feature>
<comment type="similarity">
    <text evidence="2">Belongs to the patched family.</text>
</comment>
<feature type="transmembrane region" description="Helical" evidence="9">
    <location>
        <begin position="1242"/>
        <end position="1262"/>
    </location>
</feature>
<keyword evidence="5 9" id="KW-1133">Transmembrane helix</keyword>
<feature type="region of interest" description="Disordered" evidence="8">
    <location>
        <begin position="1"/>
        <end position="253"/>
    </location>
</feature>
<dbReference type="InterPro" id="IPR051697">
    <property type="entry name" value="Patched_domain-protein"/>
</dbReference>
<evidence type="ECO:0000256" key="4">
    <source>
        <dbReference type="ARBA" id="ARBA00022692"/>
    </source>
</evidence>
<dbReference type="PANTHER" id="PTHR10796">
    <property type="entry name" value="PATCHED-RELATED"/>
    <property type="match status" value="1"/>
</dbReference>
<feature type="compositionally biased region" description="Polar residues" evidence="8">
    <location>
        <begin position="333"/>
        <end position="359"/>
    </location>
</feature>
<feature type="compositionally biased region" description="Polar residues" evidence="8">
    <location>
        <begin position="1"/>
        <end position="63"/>
    </location>
</feature>
<evidence type="ECO:0000256" key="2">
    <source>
        <dbReference type="ARBA" id="ARBA00005585"/>
    </source>
</evidence>
<dbReference type="PROSITE" id="PS50156">
    <property type="entry name" value="SSD"/>
    <property type="match status" value="1"/>
</dbReference>
<dbReference type="GO" id="GO:0018996">
    <property type="term" value="P:molting cycle, collagen and cuticulin-based cuticle"/>
    <property type="evidence" value="ECO:0007669"/>
    <property type="project" value="TreeGrafter"/>
</dbReference>
<dbReference type="GO" id="GO:0006897">
    <property type="term" value="P:endocytosis"/>
    <property type="evidence" value="ECO:0007669"/>
    <property type="project" value="TreeGrafter"/>
</dbReference>
<evidence type="ECO:0000256" key="8">
    <source>
        <dbReference type="SAM" id="MobiDB-lite"/>
    </source>
</evidence>
<dbReference type="WBParaSite" id="Gr19_v10_g4382.t1">
    <property type="protein sequence ID" value="Gr19_v10_g4382.t1"/>
    <property type="gene ID" value="Gr19_v10_g4382"/>
</dbReference>
<reference evidence="12" key="1">
    <citation type="submission" date="2022-11" db="UniProtKB">
        <authorList>
            <consortium name="WormBaseParasite"/>
        </authorList>
    </citation>
    <scope>IDENTIFICATION</scope>
</reference>
<evidence type="ECO:0000256" key="3">
    <source>
        <dbReference type="ARBA" id="ARBA00022475"/>
    </source>
</evidence>
<feature type="compositionally biased region" description="Basic residues" evidence="8">
    <location>
        <begin position="311"/>
        <end position="320"/>
    </location>
</feature>
<feature type="compositionally biased region" description="Low complexity" evidence="8">
    <location>
        <begin position="321"/>
        <end position="332"/>
    </location>
</feature>
<feature type="transmembrane region" description="Helical" evidence="9">
    <location>
        <begin position="689"/>
        <end position="713"/>
    </location>
</feature>
<dbReference type="FunFam" id="1.20.1640.10:FF:000013">
    <property type="entry name" value="PaTched Related family"/>
    <property type="match status" value="1"/>
</dbReference>
<protein>
    <submittedName>
        <fullName evidence="12">SSD domain-containing protein</fullName>
    </submittedName>
</protein>
<keyword evidence="6 9" id="KW-0472">Membrane</keyword>
<feature type="region of interest" description="Disordered" evidence="8">
    <location>
        <begin position="303"/>
        <end position="369"/>
    </location>
</feature>
<dbReference type="Pfam" id="PF02460">
    <property type="entry name" value="Patched"/>
    <property type="match status" value="1"/>
</dbReference>